<evidence type="ECO:0000313" key="1">
    <source>
        <dbReference type="EMBL" id="KAL2745426.1"/>
    </source>
</evidence>
<gene>
    <name evidence="1" type="ORF">V1477_006281</name>
</gene>
<dbReference type="AlphaFoldDB" id="A0ABD2CK90"/>
<sequence length="94" mass="10939">MKLYGRRARDEPFPITPVVFSYKDAFFHCSLKTVITRLLLVLSGREKYGRRGRDDPFPTTPVRILKEKCFLPLSHLICYNSAPIGPIWTKKIWA</sequence>
<reference evidence="1 2" key="1">
    <citation type="journal article" date="2024" name="Ann. Entomol. Soc. Am.">
        <title>Genomic analyses of the southern and eastern yellowjacket wasps (Hymenoptera: Vespidae) reveal evolutionary signatures of social life.</title>
        <authorList>
            <person name="Catto M.A."/>
            <person name="Caine P.B."/>
            <person name="Orr S.E."/>
            <person name="Hunt B.G."/>
            <person name="Goodisman M.A.D."/>
        </authorList>
    </citation>
    <scope>NUCLEOTIDE SEQUENCE [LARGE SCALE GENOMIC DNA]</scope>
    <source>
        <strain evidence="1">232</strain>
        <tissue evidence="1">Head and thorax</tissue>
    </source>
</reference>
<name>A0ABD2CK90_VESMC</name>
<keyword evidence="2" id="KW-1185">Reference proteome</keyword>
<dbReference type="Proteomes" id="UP001607303">
    <property type="component" value="Unassembled WGS sequence"/>
</dbReference>
<dbReference type="EMBL" id="JAYRBN010000043">
    <property type="protein sequence ID" value="KAL2745426.1"/>
    <property type="molecule type" value="Genomic_DNA"/>
</dbReference>
<accession>A0ABD2CK90</accession>
<comment type="caution">
    <text evidence="1">The sequence shown here is derived from an EMBL/GenBank/DDBJ whole genome shotgun (WGS) entry which is preliminary data.</text>
</comment>
<evidence type="ECO:0000313" key="2">
    <source>
        <dbReference type="Proteomes" id="UP001607303"/>
    </source>
</evidence>
<proteinExistence type="predicted"/>
<protein>
    <submittedName>
        <fullName evidence="1">Uncharacterized protein</fullName>
    </submittedName>
</protein>
<organism evidence="1 2">
    <name type="scientific">Vespula maculifrons</name>
    <name type="common">Eastern yellow jacket</name>
    <name type="synonym">Wasp</name>
    <dbReference type="NCBI Taxonomy" id="7453"/>
    <lineage>
        <taxon>Eukaryota</taxon>
        <taxon>Metazoa</taxon>
        <taxon>Ecdysozoa</taxon>
        <taxon>Arthropoda</taxon>
        <taxon>Hexapoda</taxon>
        <taxon>Insecta</taxon>
        <taxon>Pterygota</taxon>
        <taxon>Neoptera</taxon>
        <taxon>Endopterygota</taxon>
        <taxon>Hymenoptera</taxon>
        <taxon>Apocrita</taxon>
        <taxon>Aculeata</taxon>
        <taxon>Vespoidea</taxon>
        <taxon>Vespidae</taxon>
        <taxon>Vespinae</taxon>
        <taxon>Vespula</taxon>
    </lineage>
</organism>